<dbReference type="Proteomes" id="UP000828390">
    <property type="component" value="Unassembled WGS sequence"/>
</dbReference>
<organism evidence="2 3">
    <name type="scientific">Dreissena polymorpha</name>
    <name type="common">Zebra mussel</name>
    <name type="synonym">Mytilus polymorpha</name>
    <dbReference type="NCBI Taxonomy" id="45954"/>
    <lineage>
        <taxon>Eukaryota</taxon>
        <taxon>Metazoa</taxon>
        <taxon>Spiralia</taxon>
        <taxon>Lophotrochozoa</taxon>
        <taxon>Mollusca</taxon>
        <taxon>Bivalvia</taxon>
        <taxon>Autobranchia</taxon>
        <taxon>Heteroconchia</taxon>
        <taxon>Euheterodonta</taxon>
        <taxon>Imparidentia</taxon>
        <taxon>Neoheterodontei</taxon>
        <taxon>Myida</taxon>
        <taxon>Dreissenoidea</taxon>
        <taxon>Dreissenidae</taxon>
        <taxon>Dreissena</taxon>
    </lineage>
</organism>
<dbReference type="AlphaFoldDB" id="A0A9D4QVQ7"/>
<proteinExistence type="predicted"/>
<evidence type="ECO:0000313" key="3">
    <source>
        <dbReference type="Proteomes" id="UP000828390"/>
    </source>
</evidence>
<evidence type="ECO:0000313" key="2">
    <source>
        <dbReference type="EMBL" id="KAH3845401.1"/>
    </source>
</evidence>
<feature type="transmembrane region" description="Helical" evidence="1">
    <location>
        <begin position="30"/>
        <end position="47"/>
    </location>
</feature>
<name>A0A9D4QVQ7_DREPO</name>
<dbReference type="EMBL" id="JAIWYP010000003">
    <property type="protein sequence ID" value="KAH3845401.1"/>
    <property type="molecule type" value="Genomic_DNA"/>
</dbReference>
<keyword evidence="1" id="KW-0812">Transmembrane</keyword>
<sequence length="254" mass="29053">MQRVQAAILMDFIWMSKGIFDIGRRKQSDVLIYSSLAAASFLAYGIFPPAHVPVETNPYNDLTVAHPLSSETVVCSTNNTHILSTWRHTPYVFLGKSSNQTAIFLSNNPALNDALAIYIRRMSSNQSTFFLSHNDATNDVMTSYYGGNVDGEIKDEKFAYNCHAFSTADNDVSRNDFVLKQTYIQDSYFRIEDVFNGKQQHVEQFVRFYPHQLGDILSVSFTQKRRLHVKVDPYPEVHISVRSTANTRAFHWYL</sequence>
<keyword evidence="1" id="KW-0472">Membrane</keyword>
<evidence type="ECO:0000256" key="1">
    <source>
        <dbReference type="SAM" id="Phobius"/>
    </source>
</evidence>
<keyword evidence="1" id="KW-1133">Transmembrane helix</keyword>
<keyword evidence="3" id="KW-1185">Reference proteome</keyword>
<gene>
    <name evidence="2" type="ORF">DPMN_087681</name>
</gene>
<reference evidence="2" key="1">
    <citation type="journal article" date="2019" name="bioRxiv">
        <title>The Genome of the Zebra Mussel, Dreissena polymorpha: A Resource for Invasive Species Research.</title>
        <authorList>
            <person name="McCartney M.A."/>
            <person name="Auch B."/>
            <person name="Kono T."/>
            <person name="Mallez S."/>
            <person name="Zhang Y."/>
            <person name="Obille A."/>
            <person name="Becker A."/>
            <person name="Abrahante J.E."/>
            <person name="Garbe J."/>
            <person name="Badalamenti J.P."/>
            <person name="Herman A."/>
            <person name="Mangelson H."/>
            <person name="Liachko I."/>
            <person name="Sullivan S."/>
            <person name="Sone E.D."/>
            <person name="Koren S."/>
            <person name="Silverstein K.A.T."/>
            <person name="Beckman K.B."/>
            <person name="Gohl D.M."/>
        </authorList>
    </citation>
    <scope>NUCLEOTIDE SEQUENCE</scope>
    <source>
        <strain evidence="2">Duluth1</strain>
        <tissue evidence="2">Whole animal</tissue>
    </source>
</reference>
<protein>
    <submittedName>
        <fullName evidence="2">Uncharacterized protein</fullName>
    </submittedName>
</protein>
<accession>A0A9D4QVQ7</accession>
<reference evidence="2" key="2">
    <citation type="submission" date="2020-11" db="EMBL/GenBank/DDBJ databases">
        <authorList>
            <person name="McCartney M.A."/>
            <person name="Auch B."/>
            <person name="Kono T."/>
            <person name="Mallez S."/>
            <person name="Becker A."/>
            <person name="Gohl D.M."/>
            <person name="Silverstein K.A.T."/>
            <person name="Koren S."/>
            <person name="Bechman K.B."/>
            <person name="Herman A."/>
            <person name="Abrahante J.E."/>
            <person name="Garbe J."/>
        </authorList>
    </citation>
    <scope>NUCLEOTIDE SEQUENCE</scope>
    <source>
        <strain evidence="2">Duluth1</strain>
        <tissue evidence="2">Whole animal</tissue>
    </source>
</reference>
<comment type="caution">
    <text evidence="2">The sequence shown here is derived from an EMBL/GenBank/DDBJ whole genome shotgun (WGS) entry which is preliminary data.</text>
</comment>